<protein>
    <recommendedName>
        <fullName evidence="1">Mycothiol-dependent maleylpyruvate isomerase metal-binding domain-containing protein</fullName>
    </recommendedName>
</protein>
<dbReference type="GO" id="GO:0046872">
    <property type="term" value="F:metal ion binding"/>
    <property type="evidence" value="ECO:0007669"/>
    <property type="project" value="InterPro"/>
</dbReference>
<dbReference type="EMBL" id="BOPG01000048">
    <property type="protein sequence ID" value="GIJ59766.1"/>
    <property type="molecule type" value="Genomic_DNA"/>
</dbReference>
<dbReference type="Pfam" id="PF11716">
    <property type="entry name" value="MDMPI_N"/>
    <property type="match status" value="1"/>
</dbReference>
<feature type="domain" description="Mycothiol-dependent maleylpyruvate isomerase metal-binding" evidence="1">
    <location>
        <begin position="19"/>
        <end position="145"/>
    </location>
</feature>
<dbReference type="InterPro" id="IPR024344">
    <property type="entry name" value="MDMPI_metal-binding"/>
</dbReference>
<dbReference type="SUPFAM" id="SSF109854">
    <property type="entry name" value="DinB/YfiT-like putative metalloenzymes"/>
    <property type="match status" value="1"/>
</dbReference>
<organism evidence="2 3">
    <name type="scientific">Virgisporangium aurantiacum</name>
    <dbReference type="NCBI Taxonomy" id="175570"/>
    <lineage>
        <taxon>Bacteria</taxon>
        <taxon>Bacillati</taxon>
        <taxon>Actinomycetota</taxon>
        <taxon>Actinomycetes</taxon>
        <taxon>Micromonosporales</taxon>
        <taxon>Micromonosporaceae</taxon>
        <taxon>Virgisporangium</taxon>
    </lineage>
</organism>
<dbReference type="Proteomes" id="UP000612585">
    <property type="component" value="Unassembled WGS sequence"/>
</dbReference>
<dbReference type="Gene3D" id="1.20.120.450">
    <property type="entry name" value="dinb family like domain"/>
    <property type="match status" value="1"/>
</dbReference>
<sequence length="232" mass="25367">MSTVNEPELADLDPFDLMAAEATRVDAFYRALADGNDWLMPTRCAGWNRRDLLAHLAGVEDDTAARLAGAPLPASYVGETALTRRVHLPGLELLDEWRDRVDRNDTELRRRGPHAAFPGPGGAPYPLGRWSFYLASERAIHADDAGVPIGEAESAARLDWRLRFARSALTEQRNGQVGVVADRGAQVVHLMGEFNGDAVRLPDDQFVEAVSGRLPPEADVPFHLRNALAVLG</sequence>
<evidence type="ECO:0000313" key="3">
    <source>
        <dbReference type="Proteomes" id="UP000612585"/>
    </source>
</evidence>
<evidence type="ECO:0000313" key="2">
    <source>
        <dbReference type="EMBL" id="GIJ59766.1"/>
    </source>
</evidence>
<gene>
    <name evidence="2" type="ORF">Vau01_072820</name>
</gene>
<dbReference type="AlphaFoldDB" id="A0A8J3ZDR6"/>
<dbReference type="InterPro" id="IPR017517">
    <property type="entry name" value="Maleyloyr_isom"/>
</dbReference>
<dbReference type="NCBIfam" id="TIGR03083">
    <property type="entry name" value="maleylpyruvate isomerase family mycothiol-dependent enzyme"/>
    <property type="match status" value="1"/>
</dbReference>
<accession>A0A8J3ZDR6</accession>
<comment type="caution">
    <text evidence="2">The sequence shown here is derived from an EMBL/GenBank/DDBJ whole genome shotgun (WGS) entry which is preliminary data.</text>
</comment>
<reference evidence="2" key="1">
    <citation type="submission" date="2021-01" db="EMBL/GenBank/DDBJ databases">
        <title>Whole genome shotgun sequence of Virgisporangium aurantiacum NBRC 16421.</title>
        <authorList>
            <person name="Komaki H."/>
            <person name="Tamura T."/>
        </authorList>
    </citation>
    <scope>NUCLEOTIDE SEQUENCE</scope>
    <source>
        <strain evidence="2">NBRC 16421</strain>
    </source>
</reference>
<dbReference type="InterPro" id="IPR034660">
    <property type="entry name" value="DinB/YfiT-like"/>
</dbReference>
<dbReference type="RefSeq" id="WP_204002812.1">
    <property type="nucleotide sequence ID" value="NZ_BOPG01000048.1"/>
</dbReference>
<keyword evidence="3" id="KW-1185">Reference proteome</keyword>
<proteinExistence type="predicted"/>
<evidence type="ECO:0000259" key="1">
    <source>
        <dbReference type="Pfam" id="PF11716"/>
    </source>
</evidence>
<name>A0A8J3ZDR6_9ACTN</name>